<feature type="region of interest" description="Disordered" evidence="3">
    <location>
        <begin position="488"/>
        <end position="524"/>
    </location>
</feature>
<evidence type="ECO:0000313" key="7">
    <source>
        <dbReference type="Proteomes" id="UP000078541"/>
    </source>
</evidence>
<dbReference type="GO" id="GO:0005930">
    <property type="term" value="C:axoneme"/>
    <property type="evidence" value="ECO:0007669"/>
    <property type="project" value="TreeGrafter"/>
</dbReference>
<dbReference type="Pfam" id="PF12366">
    <property type="entry name" value="Casc1_C"/>
    <property type="match status" value="1"/>
</dbReference>
<feature type="non-terminal residue" evidence="6">
    <location>
        <position position="1"/>
    </location>
</feature>
<dbReference type="PANTHER" id="PTHR20929">
    <property type="entry name" value="LUNG ADENOMA SUSCEPTIBILITY 1-RELATED"/>
    <property type="match status" value="1"/>
</dbReference>
<feature type="compositionally biased region" description="Basic and acidic residues" evidence="3">
    <location>
        <begin position="498"/>
        <end position="519"/>
    </location>
</feature>
<dbReference type="EMBL" id="KQ981993">
    <property type="protein sequence ID" value="KYN30859.1"/>
    <property type="molecule type" value="Genomic_DNA"/>
</dbReference>
<name>A0A195ESJ2_9HYME</name>
<feature type="domain" description="IC97/Casc1 N-terminal" evidence="5">
    <location>
        <begin position="137"/>
        <end position="251"/>
    </location>
</feature>
<comment type="similarity">
    <text evidence="1">Belongs to the DNAI7 family.</text>
</comment>
<evidence type="ECO:0000313" key="6">
    <source>
        <dbReference type="EMBL" id="KYN30859.1"/>
    </source>
</evidence>
<keyword evidence="7" id="KW-1185">Reference proteome</keyword>
<keyword evidence="2" id="KW-0175">Coiled coil</keyword>
<dbReference type="InterPro" id="IPR031826">
    <property type="entry name" value="IC97/Casc1_N"/>
</dbReference>
<dbReference type="GO" id="GO:0008017">
    <property type="term" value="F:microtubule binding"/>
    <property type="evidence" value="ECO:0007669"/>
    <property type="project" value="TreeGrafter"/>
</dbReference>
<protein>
    <submittedName>
        <fullName evidence="6">Axonemal 84 kDa protein</fullName>
    </submittedName>
</protein>
<dbReference type="Proteomes" id="UP000078541">
    <property type="component" value="Unassembled WGS sequence"/>
</dbReference>
<dbReference type="PRINTS" id="PR02043">
    <property type="entry name" value="CANCERSCCP1"/>
</dbReference>
<dbReference type="AlphaFoldDB" id="A0A195ESJ2"/>
<gene>
    <name evidence="6" type="ORF">ALC56_14671</name>
</gene>
<evidence type="ECO:0000259" key="4">
    <source>
        <dbReference type="Pfam" id="PF12366"/>
    </source>
</evidence>
<feature type="domain" description="IC97/Casc1 N-terminal" evidence="5">
    <location>
        <begin position="253"/>
        <end position="378"/>
    </location>
</feature>
<feature type="domain" description="CASC1 C-terminal" evidence="4">
    <location>
        <begin position="667"/>
        <end position="871"/>
    </location>
</feature>
<reference evidence="6 7" key="1">
    <citation type="submission" date="2016-03" db="EMBL/GenBank/DDBJ databases">
        <title>Trachymyrmex septentrionalis WGS genome.</title>
        <authorList>
            <person name="Nygaard S."/>
            <person name="Hu H."/>
            <person name="Boomsma J."/>
            <person name="Zhang G."/>
        </authorList>
    </citation>
    <scope>NUCLEOTIDE SEQUENCE [LARGE SCALE GENOMIC DNA]</scope>
    <source>
        <strain evidence="6">Tsep2-gDNA-1</strain>
        <tissue evidence="6">Whole body</tissue>
    </source>
</reference>
<dbReference type="PANTHER" id="PTHR20929:SF11">
    <property type="entry name" value="DYNEIN AXONEMAL INTERMEDIATE CHAIN 7"/>
    <property type="match status" value="1"/>
</dbReference>
<evidence type="ECO:0000256" key="2">
    <source>
        <dbReference type="SAM" id="Coils"/>
    </source>
</evidence>
<feature type="coiled-coil region" evidence="2">
    <location>
        <begin position="129"/>
        <end position="176"/>
    </location>
</feature>
<dbReference type="STRING" id="34720.A0A195ESJ2"/>
<dbReference type="Pfam" id="PF15927">
    <property type="entry name" value="Casc1_N"/>
    <property type="match status" value="2"/>
</dbReference>
<dbReference type="InterPro" id="IPR022110">
    <property type="entry name" value="CASC1_C"/>
</dbReference>
<proteinExistence type="inferred from homology"/>
<dbReference type="GO" id="GO:0048487">
    <property type="term" value="F:beta-tubulin binding"/>
    <property type="evidence" value="ECO:0007669"/>
    <property type="project" value="TreeGrafter"/>
</dbReference>
<evidence type="ECO:0000256" key="1">
    <source>
        <dbReference type="ARBA" id="ARBA00024332"/>
    </source>
</evidence>
<sequence length="929" mass="108863">VLLYCFDFKKTSTEKYYPNTYYPKCMVMKLHRRVCFERFRNGEFDVRDKKRPGQPKGRVGVLYYELLQSNKIVTADPLTAVMLLFQSDGEDRSWNPIYYASGKIISAEEPNETLETENMTKKAFKALEKEKAESAAAEAERIRMQMIKDIQEEIRLEKYNTERQILLDKREAEMRKIQLEDTLSVLRDYKSVFMKYLVASEEEENWTRYMTCDGLPDPGSLSEMNTFLFLWSMEDEKVNMNKFIIKFNIIIYWTRYMTCDGLPDPGSLSEMNIFLFLWSMEDEKVNMNKFIIKFNIIIYLLTKLNEIIEFSLISSPDYIIECKMIRQQFREKLQEWVNAACYTLLRQIDRDMVREGIKTARYINISDQISCCIWVLIKLPIPLKQVTEKDRKSIEVYFKEIELTVKMPLDIDCYCMAIRALWVKYDHYSDSSSSYIMPKLTEEYESIYTIDFLTYCQNEYNTKLKIHEEQVEGRRLRLEEKNAILEKMENPPDLLPTKNERKGKQQKKLERMQGKRSDLEQELEQLPYLPTPDEIILQREDESRREIRKLLFTRCEKTEINLRKYRILGGVLHIDLVYQPPQPKDMRRDIMLTTLQIPKELKSVPFYKPYKAPPPAPDSERTPEVIEAEMKALETAMEELALVTLKLPSSIIWFEPPLVAHWIPEKKIWSTQDVHDIKYNEEKQTITFRTGRLGIHGLATFKFINIPFQSWELKPEISRNVHGGVVLNVSAAIVQAEFIVREDLVCLNSLAGGMSTSFNEIIGKYMKLHILIEKMRNAGCDLFPERDAFSYMKALPVKHPVTERHLRECMALLCTAYTFSWSRWNASRHSREIVIQFKELHGCVSKERTNLTLLITPLKTVTVSCTEVSSEFSSVPLDGENSKFYADLYHLALKNAGIKSRILMKNISFKLVNTVAELLGRTNVINMSS</sequence>
<evidence type="ECO:0000256" key="3">
    <source>
        <dbReference type="SAM" id="MobiDB-lite"/>
    </source>
</evidence>
<accession>A0A195ESJ2</accession>
<evidence type="ECO:0000259" key="5">
    <source>
        <dbReference type="Pfam" id="PF15927"/>
    </source>
</evidence>
<dbReference type="InterPro" id="IPR023247">
    <property type="entry name" value="IC97/Dnai7-like"/>
</dbReference>
<organism evidence="6 7">
    <name type="scientific">Trachymyrmex septentrionalis</name>
    <dbReference type="NCBI Taxonomy" id="34720"/>
    <lineage>
        <taxon>Eukaryota</taxon>
        <taxon>Metazoa</taxon>
        <taxon>Ecdysozoa</taxon>
        <taxon>Arthropoda</taxon>
        <taxon>Hexapoda</taxon>
        <taxon>Insecta</taxon>
        <taxon>Pterygota</taxon>
        <taxon>Neoptera</taxon>
        <taxon>Endopterygota</taxon>
        <taxon>Hymenoptera</taxon>
        <taxon>Apocrita</taxon>
        <taxon>Aculeata</taxon>
        <taxon>Formicoidea</taxon>
        <taxon>Formicidae</taxon>
        <taxon>Myrmicinae</taxon>
        <taxon>Trachymyrmex</taxon>
    </lineage>
</organism>